<evidence type="ECO:0000313" key="12">
    <source>
        <dbReference type="Proteomes" id="UP000766609"/>
    </source>
</evidence>
<keyword evidence="10" id="KW-1003">Cell membrane</keyword>
<keyword evidence="9 10" id="KW-0066">ATP synthesis</keyword>
<gene>
    <name evidence="10 11" type="primary">atpG</name>
    <name evidence="11" type="ORF">KUV23_09695</name>
</gene>
<comment type="similarity">
    <text evidence="3 10">Belongs to the ATPase gamma chain family.</text>
</comment>
<evidence type="ECO:0000256" key="1">
    <source>
        <dbReference type="ARBA" id="ARBA00003456"/>
    </source>
</evidence>
<dbReference type="SUPFAM" id="SSF52943">
    <property type="entry name" value="ATP synthase (F1-ATPase), gamma subunit"/>
    <property type="match status" value="1"/>
</dbReference>
<dbReference type="HAMAP" id="MF_00815">
    <property type="entry name" value="ATP_synth_gamma_bact"/>
    <property type="match status" value="1"/>
</dbReference>
<evidence type="ECO:0000256" key="6">
    <source>
        <dbReference type="ARBA" id="ARBA00023065"/>
    </source>
</evidence>
<evidence type="ECO:0000256" key="10">
    <source>
        <dbReference type="HAMAP-Rule" id="MF_00815"/>
    </source>
</evidence>
<dbReference type="InterPro" id="IPR000131">
    <property type="entry name" value="ATP_synth_F1_gsu"/>
</dbReference>
<dbReference type="PRINTS" id="PR00126">
    <property type="entry name" value="ATPASEGAMMA"/>
</dbReference>
<keyword evidence="5 10" id="KW-0375">Hydrogen ion transport</keyword>
<comment type="subunit">
    <text evidence="10">F-type ATPases have 2 components, CF(1) - the catalytic core - and CF(0) - the membrane proton channel. CF(1) has five subunits: alpha(3), beta(3), gamma(1), delta(1), epsilon(1). CF(0) has three main subunits: a, b and c.</text>
</comment>
<evidence type="ECO:0000256" key="3">
    <source>
        <dbReference type="ARBA" id="ARBA00007681"/>
    </source>
</evidence>
<dbReference type="EMBL" id="JAHVHP010000002">
    <property type="protein sequence ID" value="MBY5951245.1"/>
    <property type="molecule type" value="Genomic_DNA"/>
</dbReference>
<dbReference type="RefSeq" id="WP_222583993.1">
    <property type="nucleotide sequence ID" value="NZ_JAHVHP010000002.1"/>
</dbReference>
<dbReference type="Gene3D" id="1.10.287.80">
    <property type="entry name" value="ATP synthase, gamma subunit, helix hairpin domain"/>
    <property type="match status" value="1"/>
</dbReference>
<dbReference type="PANTHER" id="PTHR11693:SF22">
    <property type="entry name" value="ATP SYNTHASE SUBUNIT GAMMA, MITOCHONDRIAL"/>
    <property type="match status" value="1"/>
</dbReference>
<evidence type="ECO:0000256" key="8">
    <source>
        <dbReference type="ARBA" id="ARBA00023196"/>
    </source>
</evidence>
<sequence>MANLKEVKQRITSVVSTQQITKAMKMVSAAKLRRAQDRIVQMRPYSQKLTAILNNVSASSEGAADIVYAQKREVKKVLIIPITSDKGLCGAFNSNIIKATNAAIRQQFEGKEITILPLGKKSFEAFKKTDYTLVDQFYGVFMDLSFDVVREAAEFAMNGFAAGDYDQVTLVYNEFKNVATQIVQTEQFLPMAKEETEEEVKTAETDYILEPSRAYIIEELVPTSLKIQVYKAVLESNASEHGARMTAMDKATENAGELLKELRLMYNRTRQAAITNEILEIVAGANALEGS</sequence>
<evidence type="ECO:0000313" key="11">
    <source>
        <dbReference type="EMBL" id="MBY5951245.1"/>
    </source>
</evidence>
<evidence type="ECO:0000256" key="7">
    <source>
        <dbReference type="ARBA" id="ARBA00023136"/>
    </source>
</evidence>
<comment type="caution">
    <text evidence="11">The sequence shown here is derived from an EMBL/GenBank/DDBJ whole genome shotgun (WGS) entry which is preliminary data.</text>
</comment>
<dbReference type="InterPro" id="IPR023632">
    <property type="entry name" value="ATP_synth_F1_gsu_CS"/>
</dbReference>
<dbReference type="Pfam" id="PF00231">
    <property type="entry name" value="ATP-synt"/>
    <property type="match status" value="1"/>
</dbReference>
<reference evidence="11 12" key="1">
    <citation type="submission" date="2021-06" db="EMBL/GenBank/DDBJ databases">
        <title>44 bacteria genomes isolated from Dapeng, Shenzhen.</title>
        <authorList>
            <person name="Zheng W."/>
            <person name="Yu S."/>
            <person name="Huang Y."/>
        </authorList>
    </citation>
    <scope>NUCLEOTIDE SEQUENCE [LARGE SCALE GENOMIC DNA]</scope>
    <source>
        <strain evidence="11 12">DP5N14-6</strain>
    </source>
</reference>
<keyword evidence="4 10" id="KW-0813">Transport</keyword>
<dbReference type="PROSITE" id="PS00153">
    <property type="entry name" value="ATPASE_GAMMA"/>
    <property type="match status" value="1"/>
</dbReference>
<keyword evidence="8 10" id="KW-0139">CF(1)</keyword>
<organism evidence="11 12">
    <name type="scientific">Algoriphagus marincola</name>
    <dbReference type="NCBI Taxonomy" id="264027"/>
    <lineage>
        <taxon>Bacteria</taxon>
        <taxon>Pseudomonadati</taxon>
        <taxon>Bacteroidota</taxon>
        <taxon>Cytophagia</taxon>
        <taxon>Cytophagales</taxon>
        <taxon>Cyclobacteriaceae</taxon>
        <taxon>Algoriphagus</taxon>
    </lineage>
</organism>
<comment type="subcellular location">
    <subcellularLocation>
        <location evidence="10">Cell membrane</location>
        <topology evidence="10">Peripheral membrane protein</topology>
    </subcellularLocation>
    <subcellularLocation>
        <location evidence="2">Membrane</location>
        <topology evidence="2">Peripheral membrane protein</topology>
    </subcellularLocation>
</comment>
<evidence type="ECO:0000256" key="4">
    <source>
        <dbReference type="ARBA" id="ARBA00022448"/>
    </source>
</evidence>
<protein>
    <recommendedName>
        <fullName evidence="10">ATP synthase gamma chain</fullName>
    </recommendedName>
    <alternativeName>
        <fullName evidence="10">ATP synthase F1 sector gamma subunit</fullName>
    </alternativeName>
    <alternativeName>
        <fullName evidence="10">F-ATPase gamma subunit</fullName>
    </alternativeName>
</protein>
<keyword evidence="6 10" id="KW-0406">Ion transport</keyword>
<dbReference type="Gene3D" id="3.40.1380.10">
    <property type="match status" value="1"/>
</dbReference>
<keyword evidence="12" id="KW-1185">Reference proteome</keyword>
<evidence type="ECO:0000256" key="2">
    <source>
        <dbReference type="ARBA" id="ARBA00004170"/>
    </source>
</evidence>
<evidence type="ECO:0000256" key="5">
    <source>
        <dbReference type="ARBA" id="ARBA00022781"/>
    </source>
</evidence>
<proteinExistence type="inferred from homology"/>
<accession>A0ABS7N7U5</accession>
<dbReference type="PANTHER" id="PTHR11693">
    <property type="entry name" value="ATP SYNTHASE GAMMA CHAIN"/>
    <property type="match status" value="1"/>
</dbReference>
<evidence type="ECO:0000256" key="9">
    <source>
        <dbReference type="ARBA" id="ARBA00023310"/>
    </source>
</evidence>
<comment type="function">
    <text evidence="1 10">Produces ATP from ADP in the presence of a proton gradient across the membrane. The gamma chain is believed to be important in regulating ATPase activity and the flow of protons through the CF(0) complex.</text>
</comment>
<keyword evidence="7 10" id="KW-0472">Membrane</keyword>
<dbReference type="CDD" id="cd12151">
    <property type="entry name" value="F1-ATPase_gamma"/>
    <property type="match status" value="1"/>
</dbReference>
<name>A0ABS7N7U5_9BACT</name>
<dbReference type="Proteomes" id="UP000766609">
    <property type="component" value="Unassembled WGS sequence"/>
</dbReference>
<dbReference type="InterPro" id="IPR035968">
    <property type="entry name" value="ATP_synth_F1_ATPase_gsu"/>
</dbReference>
<dbReference type="NCBIfam" id="TIGR01146">
    <property type="entry name" value="ATPsyn_F1gamma"/>
    <property type="match status" value="1"/>
</dbReference>